<sequence length="384" mass="42929">MSAKVESIGIKRVEALHYYVRDLERSRRFYTEKLDFQEIAASSPELTAATAQQSVVFQAGACVIVCSQPIGEGGRAWRYLRKHPDGVGTIIFEVEDIDRAFRLLDRRGGTPIDEIHRATGEGGVFASFSITTPFGDTTFRFVERRGYRALFPGCVAYEAPRGGENRFGITRFDHITSNFQTMAPALLWMEHVLGLEPFWKIEFHTNDVGKDAGHGSGLRSAVMWDPGSGVKFANNEPYRPYFKSSQINVFNEEHRGDGVQHAALDVDDLLTAVRGMRARGVEFMPTPAAYYDLMPERLQRLGVGQIDEDVAALRELEVLVDGDGARSYLLQIFLKESSGTHRDPDAGPFFFELIQRKGDRGFGAGNFRALFESIERQQKTQGSG</sequence>
<dbReference type="GO" id="GO:0006572">
    <property type="term" value="P:L-tyrosine catabolic process"/>
    <property type="evidence" value="ECO:0007669"/>
    <property type="project" value="TreeGrafter"/>
</dbReference>
<evidence type="ECO:0000256" key="5">
    <source>
        <dbReference type="PIRSR" id="PIRSR009283-1"/>
    </source>
</evidence>
<accession>A0A4P2QPB6</accession>
<dbReference type="Proteomes" id="UP000295497">
    <property type="component" value="Chromosome"/>
</dbReference>
<keyword evidence="7" id="KW-0223">Dioxygenase</keyword>
<dbReference type="InterPro" id="IPR037523">
    <property type="entry name" value="VOC_core"/>
</dbReference>
<comment type="similarity">
    <text evidence="1">Belongs to the 4HPPD family.</text>
</comment>
<feature type="domain" description="VOC" evidence="6">
    <location>
        <begin position="12"/>
        <end position="144"/>
    </location>
</feature>
<dbReference type="EC" id="1.13.11.27" evidence="7"/>
<proteinExistence type="inferred from homology"/>
<dbReference type="GO" id="GO:0046872">
    <property type="term" value="F:metal ion binding"/>
    <property type="evidence" value="ECO:0007669"/>
    <property type="project" value="UniProtKB-KW"/>
</dbReference>
<keyword evidence="2 5" id="KW-0479">Metal-binding</keyword>
<dbReference type="RefSeq" id="WP_129575680.1">
    <property type="nucleotide sequence ID" value="NZ_CP012672.1"/>
</dbReference>
<evidence type="ECO:0000259" key="6">
    <source>
        <dbReference type="PROSITE" id="PS51819"/>
    </source>
</evidence>
<dbReference type="InterPro" id="IPR029068">
    <property type="entry name" value="Glyas_Bleomycin-R_OHBP_Dase"/>
</dbReference>
<name>A0A4P2QPB6_SORCE</name>
<dbReference type="PIRSF" id="PIRSF009283">
    <property type="entry name" value="HPP_dOase"/>
    <property type="match status" value="1"/>
</dbReference>
<feature type="binding site" evidence="5">
    <location>
        <position position="261"/>
    </location>
    <ligand>
        <name>Fe cation</name>
        <dbReference type="ChEBI" id="CHEBI:24875"/>
    </ligand>
</feature>
<organism evidence="7 8">
    <name type="scientific">Sorangium cellulosum</name>
    <name type="common">Polyangium cellulosum</name>
    <dbReference type="NCBI Taxonomy" id="56"/>
    <lineage>
        <taxon>Bacteria</taxon>
        <taxon>Pseudomonadati</taxon>
        <taxon>Myxococcota</taxon>
        <taxon>Polyangia</taxon>
        <taxon>Polyangiales</taxon>
        <taxon>Polyangiaceae</taxon>
        <taxon>Sorangium</taxon>
    </lineage>
</organism>
<comment type="cofactor">
    <cofactor evidence="5">
        <name>Fe cation</name>
        <dbReference type="ChEBI" id="CHEBI:24875"/>
    </cofactor>
    <text evidence="5">Binds 1 Fe cation per subunit.</text>
</comment>
<dbReference type="SUPFAM" id="SSF54593">
    <property type="entry name" value="Glyoxalase/Bleomycin resistance protein/Dihydroxybiphenyl dioxygenase"/>
    <property type="match status" value="1"/>
</dbReference>
<dbReference type="Pfam" id="PF00903">
    <property type="entry name" value="Glyoxalase"/>
    <property type="match status" value="2"/>
</dbReference>
<dbReference type="PROSITE" id="PS51819">
    <property type="entry name" value="VOC"/>
    <property type="match status" value="2"/>
</dbReference>
<dbReference type="PANTHER" id="PTHR11959">
    <property type="entry name" value="4-HYDROXYPHENYLPYRUVATE DIOXYGENASE"/>
    <property type="match status" value="1"/>
</dbReference>
<dbReference type="AlphaFoldDB" id="A0A4P2QPB6"/>
<dbReference type="InterPro" id="IPR005956">
    <property type="entry name" value="4OHPhenylPyrv_dOase"/>
</dbReference>
<keyword evidence="3" id="KW-0677">Repeat</keyword>
<keyword evidence="7" id="KW-0560">Oxidoreductase</keyword>
<evidence type="ECO:0000256" key="3">
    <source>
        <dbReference type="ARBA" id="ARBA00022737"/>
    </source>
</evidence>
<reference evidence="7 8" key="1">
    <citation type="submission" date="2015-09" db="EMBL/GenBank/DDBJ databases">
        <title>Sorangium comparison.</title>
        <authorList>
            <person name="Zaburannyi N."/>
            <person name="Bunk B."/>
            <person name="Overmann J."/>
            <person name="Mueller R."/>
        </authorList>
    </citation>
    <scope>NUCLEOTIDE SEQUENCE [LARGE SCALE GENOMIC DNA]</scope>
    <source>
        <strain evidence="7 8">So ce836</strain>
    </source>
</reference>
<evidence type="ECO:0000313" key="8">
    <source>
        <dbReference type="Proteomes" id="UP000295497"/>
    </source>
</evidence>
<keyword evidence="7" id="KW-0670">Pyruvate</keyword>
<dbReference type="Gene3D" id="3.10.180.10">
    <property type="entry name" value="2,3-Dihydroxybiphenyl 1,2-Dioxygenase, domain 1"/>
    <property type="match status" value="2"/>
</dbReference>
<dbReference type="EMBL" id="CP012672">
    <property type="protein sequence ID" value="AUX31989.1"/>
    <property type="molecule type" value="Genomic_DNA"/>
</dbReference>
<evidence type="ECO:0000256" key="2">
    <source>
        <dbReference type="ARBA" id="ARBA00022723"/>
    </source>
</evidence>
<feature type="domain" description="VOC" evidence="6">
    <location>
        <begin position="171"/>
        <end position="332"/>
    </location>
</feature>
<protein>
    <submittedName>
        <fullName evidence="7">4-hydroxyphenylpyruvate dioxygenase</fullName>
        <ecNumber evidence="7">1.13.11.27</ecNumber>
    </submittedName>
</protein>
<dbReference type="InterPro" id="IPR004360">
    <property type="entry name" value="Glyas_Fos-R_dOase_dom"/>
</dbReference>
<evidence type="ECO:0000256" key="4">
    <source>
        <dbReference type="ARBA" id="ARBA00023004"/>
    </source>
</evidence>
<dbReference type="CDD" id="cd07250">
    <property type="entry name" value="HPPD_C_like"/>
    <property type="match status" value="1"/>
</dbReference>
<dbReference type="InterPro" id="IPR041735">
    <property type="entry name" value="4OHPhenylPyrv_dOase_C"/>
</dbReference>
<evidence type="ECO:0000313" key="7">
    <source>
        <dbReference type="EMBL" id="AUX31989.1"/>
    </source>
</evidence>
<feature type="binding site" evidence="5">
    <location>
        <position position="174"/>
    </location>
    <ligand>
        <name>Fe cation</name>
        <dbReference type="ChEBI" id="CHEBI:24875"/>
    </ligand>
</feature>
<keyword evidence="4 5" id="KW-0408">Iron</keyword>
<gene>
    <name evidence="7" type="primary">hppD</name>
    <name evidence="7" type="ORF">SOCE836_041250</name>
</gene>
<feature type="binding site" evidence="5">
    <location>
        <position position="352"/>
    </location>
    <ligand>
        <name>Fe cation</name>
        <dbReference type="ChEBI" id="CHEBI:24875"/>
    </ligand>
</feature>
<dbReference type="PANTHER" id="PTHR11959:SF1">
    <property type="entry name" value="4-HYDROXYPHENYLPYRUVATE DIOXYGENASE"/>
    <property type="match status" value="1"/>
</dbReference>
<dbReference type="GO" id="GO:0003868">
    <property type="term" value="F:4-hydroxyphenylpyruvate dioxygenase activity"/>
    <property type="evidence" value="ECO:0007669"/>
    <property type="project" value="UniProtKB-EC"/>
</dbReference>
<evidence type="ECO:0000256" key="1">
    <source>
        <dbReference type="ARBA" id="ARBA00005877"/>
    </source>
</evidence>